<evidence type="ECO:0000313" key="10">
    <source>
        <dbReference type="EMBL" id="OAY54891.1"/>
    </source>
</evidence>
<dbReference type="FunFam" id="1.10.510.10:FF:000043">
    <property type="entry name" value="probable serine/threonine-protein kinase At1g54610"/>
    <property type="match status" value="1"/>
</dbReference>
<organism evidence="10 11">
    <name type="scientific">Manihot esculenta</name>
    <name type="common">Cassava</name>
    <name type="synonym">Jatropha manihot</name>
    <dbReference type="NCBI Taxonomy" id="3983"/>
    <lineage>
        <taxon>Eukaryota</taxon>
        <taxon>Viridiplantae</taxon>
        <taxon>Streptophyta</taxon>
        <taxon>Embryophyta</taxon>
        <taxon>Tracheophyta</taxon>
        <taxon>Spermatophyta</taxon>
        <taxon>Magnoliopsida</taxon>
        <taxon>eudicotyledons</taxon>
        <taxon>Gunneridae</taxon>
        <taxon>Pentapetalae</taxon>
        <taxon>rosids</taxon>
        <taxon>fabids</taxon>
        <taxon>Malpighiales</taxon>
        <taxon>Euphorbiaceae</taxon>
        <taxon>Crotonoideae</taxon>
        <taxon>Manihoteae</taxon>
        <taxon>Manihot</taxon>
    </lineage>
</organism>
<dbReference type="FunFam" id="3.30.200.20:FF:000021">
    <property type="entry name" value="probable serine/threonine-protein kinase At1g54610"/>
    <property type="match status" value="1"/>
</dbReference>
<evidence type="ECO:0000256" key="6">
    <source>
        <dbReference type="ARBA" id="ARBA00022840"/>
    </source>
</evidence>
<feature type="compositionally biased region" description="Basic and acidic residues" evidence="8">
    <location>
        <begin position="496"/>
        <end position="507"/>
    </location>
</feature>
<dbReference type="SUPFAM" id="SSF56112">
    <property type="entry name" value="Protein kinase-like (PK-like)"/>
    <property type="match status" value="1"/>
</dbReference>
<evidence type="ECO:0000256" key="7">
    <source>
        <dbReference type="PROSITE-ProRule" id="PRU10141"/>
    </source>
</evidence>
<dbReference type="EMBL" id="CM004389">
    <property type="protein sequence ID" value="OAY54891.1"/>
    <property type="molecule type" value="Genomic_DNA"/>
</dbReference>
<evidence type="ECO:0000256" key="5">
    <source>
        <dbReference type="ARBA" id="ARBA00022777"/>
    </source>
</evidence>
<dbReference type="Proteomes" id="UP000091857">
    <property type="component" value="Chromosome 3"/>
</dbReference>
<dbReference type="PANTHER" id="PTHR24056:SF387">
    <property type="entry name" value="F8L10.9 PROTEIN"/>
    <property type="match status" value="1"/>
</dbReference>
<dbReference type="GO" id="GO:0000307">
    <property type="term" value="C:cyclin-dependent protein kinase holoenzyme complex"/>
    <property type="evidence" value="ECO:0000318"/>
    <property type="project" value="GO_Central"/>
</dbReference>
<dbReference type="InterPro" id="IPR011009">
    <property type="entry name" value="Kinase-like_dom_sf"/>
</dbReference>
<evidence type="ECO:0000256" key="4">
    <source>
        <dbReference type="ARBA" id="ARBA00022741"/>
    </source>
</evidence>
<dbReference type="GO" id="GO:0005524">
    <property type="term" value="F:ATP binding"/>
    <property type="evidence" value="ECO:0007669"/>
    <property type="project" value="UniProtKB-UniRule"/>
</dbReference>
<dbReference type="PROSITE" id="PS50011">
    <property type="entry name" value="PROTEIN_KINASE_DOM"/>
    <property type="match status" value="1"/>
</dbReference>
<dbReference type="CDD" id="cd07840">
    <property type="entry name" value="STKc_CDK9_like"/>
    <property type="match status" value="1"/>
</dbReference>
<proteinExistence type="inferred from homology"/>
<sequence length="712" mass="79186">MMGCICCKPSAIEDKESPRERLASKPSSDLRLSRATSSRREEAYRVKDRYDSNDGRTTLIDKHSNGSARLHGGESVDRKRETMEYAVAQHPGTGNIPKATEGEHVAAGWPSWLAAVAGEAIRGWLPRRADSFEKLDKIGQGTYSNVYRARDLDQKKIVALKKVRFDNLEPESVRFMAREIHILRRLDHPNVIKLEGLVTSRMSCSLYLVFEYMEHDLAGLASHPGLKFTESQVKCYMQQLLQGLDHCHSRGVLHRDIKGSNLLIDNNGILKIADFGLASFYDPTHVQPLTSRVVTLWYRPPELLLGATYYGTAVDLWSTGCILAELYAGKPIMPGRTEVEQLHKIFKLCGSPSEDYWRKSKLPHATIFKPQQPYKRCVAETFKEFPAAALALMETLLSIDPVDRGTAVSALKSEFFTTKPLPCDPSSLPKYPPSKEFDAKLRDEEARRQGATGGKGQKPDIERRGTRESRAIPAPDANAELVLSMQKRQGQSNSKSRSEKFNPHPEEVASGFPIDPPRPSQAVESSMDPHVHQHKRASHSGPLAQRSAWTKAGRNLDDAPKVSTGADLSTMSGLVAARRSLLSEDRRERSGPSQPEVPKLMSRFPGSFKEASESLVQDQKHHSQGVASSHQKDDGRSSNNDPALVGYGSKGHKIHYSGPLLVPSGKMDQMLKDHDRQIQEAVRRARIDKAKVRKVQVDGNQISSNSIFVSGR</sequence>
<dbReference type="SMART" id="SM00220">
    <property type="entry name" value="S_TKc"/>
    <property type="match status" value="1"/>
</dbReference>
<dbReference type="Gene3D" id="1.10.510.10">
    <property type="entry name" value="Transferase(Phosphotransferase) domain 1"/>
    <property type="match status" value="1"/>
</dbReference>
<keyword evidence="5" id="KW-0418">Kinase</keyword>
<evidence type="ECO:0000256" key="1">
    <source>
        <dbReference type="ARBA" id="ARBA00006485"/>
    </source>
</evidence>
<keyword evidence="11" id="KW-1185">Reference proteome</keyword>
<dbReference type="InterPro" id="IPR017441">
    <property type="entry name" value="Protein_kinase_ATP_BS"/>
</dbReference>
<name>A0A2C9W6G2_MANES</name>
<feature type="compositionally biased region" description="Basic and acidic residues" evidence="8">
    <location>
        <begin position="457"/>
        <end position="470"/>
    </location>
</feature>
<dbReference type="AlphaFoldDB" id="A0A2C9W6G2"/>
<dbReference type="Pfam" id="PF00069">
    <property type="entry name" value="Pkinase"/>
    <property type="match status" value="1"/>
</dbReference>
<evidence type="ECO:0000256" key="3">
    <source>
        <dbReference type="ARBA" id="ARBA00022679"/>
    </source>
</evidence>
<feature type="region of interest" description="Disordered" evidence="8">
    <location>
        <begin position="580"/>
        <end position="650"/>
    </location>
</feature>
<accession>A0A2C9W6G2</accession>
<reference evidence="11" key="1">
    <citation type="journal article" date="2016" name="Nat. Biotechnol.">
        <title>Sequencing wild and cultivated cassava and related species reveals extensive interspecific hybridization and genetic diversity.</title>
        <authorList>
            <person name="Bredeson J.V."/>
            <person name="Lyons J.B."/>
            <person name="Prochnik S.E."/>
            <person name="Wu G.A."/>
            <person name="Ha C.M."/>
            <person name="Edsinger-Gonzales E."/>
            <person name="Grimwood J."/>
            <person name="Schmutz J."/>
            <person name="Rabbi I.Y."/>
            <person name="Egesi C."/>
            <person name="Nauluvula P."/>
            <person name="Lebot V."/>
            <person name="Ndunguru J."/>
            <person name="Mkamilo G."/>
            <person name="Bart R.S."/>
            <person name="Setter T.L."/>
            <person name="Gleadow R.M."/>
            <person name="Kulakow P."/>
            <person name="Ferguson M.E."/>
            <person name="Rounsley S."/>
            <person name="Rokhsar D.S."/>
        </authorList>
    </citation>
    <scope>NUCLEOTIDE SEQUENCE [LARGE SCALE GENOMIC DNA]</scope>
    <source>
        <strain evidence="11">cv. AM560-2</strain>
    </source>
</reference>
<feature type="region of interest" description="Disordered" evidence="8">
    <location>
        <begin position="445"/>
        <end position="546"/>
    </location>
</feature>
<protein>
    <recommendedName>
        <fullName evidence="9">Protein kinase domain-containing protein</fullName>
    </recommendedName>
</protein>
<feature type="compositionally biased region" description="Basic and acidic residues" evidence="8">
    <location>
        <begin position="38"/>
        <end position="64"/>
    </location>
</feature>
<dbReference type="GO" id="GO:0008353">
    <property type="term" value="F:RNA polymerase II CTD heptapeptide repeat kinase activity"/>
    <property type="evidence" value="ECO:0000318"/>
    <property type="project" value="GO_Central"/>
</dbReference>
<dbReference type="Gramene" id="Manes.03G110000.1.v8.1">
    <property type="protein sequence ID" value="Manes.03G110000.1.v8.1.CDS"/>
    <property type="gene ID" value="Manes.03G110000.v8.1"/>
</dbReference>
<evidence type="ECO:0000313" key="11">
    <source>
        <dbReference type="Proteomes" id="UP000091857"/>
    </source>
</evidence>
<dbReference type="InterPro" id="IPR008271">
    <property type="entry name" value="Ser/Thr_kinase_AS"/>
</dbReference>
<comment type="caution">
    <text evidence="10">The sequence shown here is derived from an EMBL/GenBank/DDBJ whole genome shotgun (WGS) entry which is preliminary data.</text>
</comment>
<dbReference type="Gene3D" id="3.30.200.20">
    <property type="entry name" value="Phosphorylase Kinase, domain 1"/>
    <property type="match status" value="1"/>
</dbReference>
<keyword evidence="4 7" id="KW-0547">Nucleotide-binding</keyword>
<dbReference type="PROSITE" id="PS00107">
    <property type="entry name" value="PROTEIN_KINASE_ATP"/>
    <property type="match status" value="1"/>
</dbReference>
<dbReference type="InterPro" id="IPR000719">
    <property type="entry name" value="Prot_kinase_dom"/>
</dbReference>
<evidence type="ECO:0000256" key="2">
    <source>
        <dbReference type="ARBA" id="ARBA00022527"/>
    </source>
</evidence>
<feature type="compositionally biased region" description="Basic and acidic residues" evidence="8">
    <location>
        <begin position="581"/>
        <end position="590"/>
    </location>
</feature>
<dbReference type="OrthoDB" id="28397at2759"/>
<dbReference type="GO" id="GO:0005634">
    <property type="term" value="C:nucleus"/>
    <property type="evidence" value="ECO:0000318"/>
    <property type="project" value="GO_Central"/>
</dbReference>
<dbReference type="PANTHER" id="PTHR24056">
    <property type="entry name" value="CELL DIVISION PROTEIN KINASE"/>
    <property type="match status" value="1"/>
</dbReference>
<feature type="domain" description="Protein kinase" evidence="9">
    <location>
        <begin position="132"/>
        <end position="416"/>
    </location>
</feature>
<keyword evidence="6 7" id="KW-0067">ATP-binding</keyword>
<keyword evidence="3" id="KW-0808">Transferase</keyword>
<feature type="region of interest" description="Disordered" evidence="8">
    <location>
        <begin position="15"/>
        <end position="78"/>
    </location>
</feature>
<feature type="binding site" evidence="7">
    <location>
        <position position="161"/>
    </location>
    <ligand>
        <name>ATP</name>
        <dbReference type="ChEBI" id="CHEBI:30616"/>
    </ligand>
</feature>
<evidence type="ECO:0000259" key="9">
    <source>
        <dbReference type="PROSITE" id="PS50011"/>
    </source>
</evidence>
<keyword evidence="2" id="KW-0723">Serine/threonine-protein kinase</keyword>
<evidence type="ECO:0000256" key="8">
    <source>
        <dbReference type="SAM" id="MobiDB-lite"/>
    </source>
</evidence>
<dbReference type="STRING" id="3983.A0A2C9W6G2"/>
<gene>
    <name evidence="10" type="ORF">MANES_03G110000v8</name>
</gene>
<dbReference type="GO" id="GO:0032968">
    <property type="term" value="P:positive regulation of transcription elongation by RNA polymerase II"/>
    <property type="evidence" value="ECO:0000318"/>
    <property type="project" value="GO_Central"/>
</dbReference>
<dbReference type="PROSITE" id="PS00108">
    <property type="entry name" value="PROTEIN_KINASE_ST"/>
    <property type="match status" value="1"/>
</dbReference>
<feature type="compositionally biased region" description="Polar residues" evidence="8">
    <location>
        <begin position="486"/>
        <end position="495"/>
    </location>
</feature>
<comment type="similarity">
    <text evidence="1">Belongs to the protein kinase superfamily. CMGC Ser/Thr protein kinase family. CDC2/CDKX subfamily.</text>
</comment>
<dbReference type="InterPro" id="IPR050108">
    <property type="entry name" value="CDK"/>
</dbReference>